<evidence type="ECO:0000256" key="14">
    <source>
        <dbReference type="ARBA" id="ARBA00033401"/>
    </source>
</evidence>
<evidence type="ECO:0000256" key="12">
    <source>
        <dbReference type="ARBA" id="ARBA00023136"/>
    </source>
</evidence>
<proteinExistence type="inferred from homology"/>
<dbReference type="Proteomes" id="UP000695000">
    <property type="component" value="Unplaced"/>
</dbReference>
<keyword evidence="10" id="KW-0007">Acetylation</keyword>
<dbReference type="Pfam" id="PF07347">
    <property type="entry name" value="CI-B14_5a"/>
    <property type="match status" value="1"/>
</dbReference>
<keyword evidence="6" id="KW-0813">Transport</keyword>
<evidence type="ECO:0000256" key="8">
    <source>
        <dbReference type="ARBA" id="ARBA00022792"/>
    </source>
</evidence>
<dbReference type="InterPro" id="IPR009947">
    <property type="entry name" value="NDUA7"/>
</dbReference>
<dbReference type="RefSeq" id="XP_017773875.1">
    <property type="nucleotide sequence ID" value="XM_017918386.1"/>
</dbReference>
<accession>A0ABM1MH25</accession>
<evidence type="ECO:0000256" key="6">
    <source>
        <dbReference type="ARBA" id="ARBA00022448"/>
    </source>
</evidence>
<organism evidence="15 16">
    <name type="scientific">Nicrophorus vespilloides</name>
    <name type="common">Boreal carrion beetle</name>
    <dbReference type="NCBI Taxonomy" id="110193"/>
    <lineage>
        <taxon>Eukaryota</taxon>
        <taxon>Metazoa</taxon>
        <taxon>Ecdysozoa</taxon>
        <taxon>Arthropoda</taxon>
        <taxon>Hexapoda</taxon>
        <taxon>Insecta</taxon>
        <taxon>Pterygota</taxon>
        <taxon>Neoptera</taxon>
        <taxon>Endopterygota</taxon>
        <taxon>Coleoptera</taxon>
        <taxon>Polyphaga</taxon>
        <taxon>Staphyliniformia</taxon>
        <taxon>Silphidae</taxon>
        <taxon>Nicrophorinae</taxon>
        <taxon>Nicrophorus</taxon>
    </lineage>
</organism>
<keyword evidence="8" id="KW-0999">Mitochondrion inner membrane</keyword>
<comment type="subunit">
    <text evidence="4">Complex I is composed of 45 different subunits.</text>
</comment>
<comment type="similarity">
    <text evidence="3">Belongs to the complex I NDUFA7 subunit family.</text>
</comment>
<protein>
    <recommendedName>
        <fullName evidence="5">NADH dehydrogenase [ubiquinone] 1 alpha subcomplex subunit 7</fullName>
    </recommendedName>
    <alternativeName>
        <fullName evidence="14">Complex I-B14.5a</fullName>
    </alternativeName>
    <alternativeName>
        <fullName evidence="13">NADH-ubiquinone oxidoreductase subunit B14.5a</fullName>
    </alternativeName>
</protein>
<comment type="function">
    <text evidence="1">Accessory subunit of the mitochondrial membrane respiratory chain NADH dehydrogenase (Complex I), that is believed not to be involved in catalysis. Complex I functions in the transfer of electrons from NADH to the respiratory chain. The immediate electron acceptor for the enzyme is believed to be ubiquinone.</text>
</comment>
<evidence type="ECO:0000256" key="3">
    <source>
        <dbReference type="ARBA" id="ARBA00005482"/>
    </source>
</evidence>
<evidence type="ECO:0000256" key="1">
    <source>
        <dbReference type="ARBA" id="ARBA00003195"/>
    </source>
</evidence>
<keyword evidence="9" id="KW-0249">Electron transport</keyword>
<evidence type="ECO:0000256" key="10">
    <source>
        <dbReference type="ARBA" id="ARBA00022990"/>
    </source>
</evidence>
<evidence type="ECO:0000313" key="15">
    <source>
        <dbReference type="Proteomes" id="UP000695000"/>
    </source>
</evidence>
<keyword evidence="15" id="KW-1185">Reference proteome</keyword>
<evidence type="ECO:0000256" key="9">
    <source>
        <dbReference type="ARBA" id="ARBA00022982"/>
    </source>
</evidence>
<evidence type="ECO:0000256" key="7">
    <source>
        <dbReference type="ARBA" id="ARBA00022660"/>
    </source>
</evidence>
<reference evidence="16" key="1">
    <citation type="submission" date="2025-08" db="UniProtKB">
        <authorList>
            <consortium name="RefSeq"/>
        </authorList>
    </citation>
    <scope>IDENTIFICATION</scope>
    <source>
        <tissue evidence="16">Whole Larva</tissue>
    </source>
</reference>
<evidence type="ECO:0000256" key="13">
    <source>
        <dbReference type="ARBA" id="ARBA00030360"/>
    </source>
</evidence>
<evidence type="ECO:0000256" key="4">
    <source>
        <dbReference type="ARBA" id="ARBA00011533"/>
    </source>
</evidence>
<keyword evidence="12" id="KW-0472">Membrane</keyword>
<gene>
    <name evidence="16" type="primary">LOC108560718</name>
</gene>
<comment type="subcellular location">
    <subcellularLocation>
        <location evidence="2">Mitochondrion inner membrane</location>
        <topology evidence="2">Peripheral membrane protein</topology>
        <orientation evidence="2">Matrix side</orientation>
    </subcellularLocation>
</comment>
<evidence type="ECO:0000256" key="5">
    <source>
        <dbReference type="ARBA" id="ARBA00016383"/>
    </source>
</evidence>
<dbReference type="PANTHER" id="PTHR12485">
    <property type="entry name" value="NADH-UBIQUINONE OXIDOREDUCTASE SUBUNIT B"/>
    <property type="match status" value="1"/>
</dbReference>
<evidence type="ECO:0000313" key="16">
    <source>
        <dbReference type="RefSeq" id="XP_017773875.1"/>
    </source>
</evidence>
<dbReference type="PANTHER" id="PTHR12485:SF1">
    <property type="entry name" value="NADH DEHYDROGENASE [UBIQUINONE] 1 ALPHA SUBCOMPLEX SUBUNIT 7"/>
    <property type="match status" value="1"/>
</dbReference>
<sequence length="100" mass="11520">MAGRAKVDIRDINPMLQMIRNFLLGRKHTLAVRFEHEVASRSPPQPILPDGPSHRLNTNYYCWRDARREVAPPLDLAAQKQIGEEVCLKPRTPGKVHQWD</sequence>
<dbReference type="GeneID" id="108560718"/>
<keyword evidence="7" id="KW-0679">Respiratory chain</keyword>
<keyword evidence="11" id="KW-0496">Mitochondrion</keyword>
<name>A0ABM1MH25_NICVS</name>
<evidence type="ECO:0000256" key="11">
    <source>
        <dbReference type="ARBA" id="ARBA00023128"/>
    </source>
</evidence>
<evidence type="ECO:0000256" key="2">
    <source>
        <dbReference type="ARBA" id="ARBA00004443"/>
    </source>
</evidence>